<keyword evidence="2" id="KW-1185">Reference proteome</keyword>
<dbReference type="EMBL" id="JAIUJS010000007">
    <property type="protein sequence ID" value="MCA0154003.1"/>
    <property type="molecule type" value="Genomic_DNA"/>
</dbReference>
<organism evidence="1 2">
    <name type="scientific">Winogradskyella vincentii</name>
    <dbReference type="NCBI Taxonomy" id="2877122"/>
    <lineage>
        <taxon>Bacteria</taxon>
        <taxon>Pseudomonadati</taxon>
        <taxon>Bacteroidota</taxon>
        <taxon>Flavobacteriia</taxon>
        <taxon>Flavobacteriales</taxon>
        <taxon>Flavobacteriaceae</taxon>
        <taxon>Winogradskyella</taxon>
    </lineage>
</organism>
<evidence type="ECO:0000313" key="2">
    <source>
        <dbReference type="Proteomes" id="UP001198402"/>
    </source>
</evidence>
<proteinExistence type="predicted"/>
<dbReference type="RefSeq" id="WP_224478974.1">
    <property type="nucleotide sequence ID" value="NZ_JAIUJS010000007.1"/>
</dbReference>
<evidence type="ECO:0000313" key="1">
    <source>
        <dbReference type="EMBL" id="MCA0154003.1"/>
    </source>
</evidence>
<reference evidence="2" key="1">
    <citation type="submission" date="2023-07" db="EMBL/GenBank/DDBJ databases">
        <authorList>
            <person name="Yue Y."/>
        </authorList>
    </citation>
    <scope>NUCLEOTIDE SEQUENCE [LARGE SCALE GENOMIC DNA]</scope>
    <source>
        <strain evidence="2">2Y89</strain>
    </source>
</reference>
<protein>
    <submittedName>
        <fullName evidence="1">Uncharacterized protein</fullName>
    </submittedName>
</protein>
<gene>
    <name evidence="1" type="ORF">LBV24_12300</name>
</gene>
<sequence length="361" mass="41357">MKKSKIIIPLDFNKEDLATIFSYSEKRYIVKDGQGKDCQLTTLSSYIAHYFDQTLLRDHHKGAWSQVLLNNKGEYFLKMFCEHADLSPYEKLVPEMLKVAKIGVEIFKKEVVGDQVDCPVEFLLPFGLSMANTKSVQLLHYPPLESLVYLDYLYSPTNRRWENLLGFNAEHQNNFSELETIIDIVPLAAPGDDGKDLETYTHTFTDYIKAMLRIKLSSADNKTQPLVAYGGPVRSWLCGNDAYGDQINEDLKVLSLLNLNILEDGSITPVLCANHPSQYLYMTDQGSSQTKIDVMTQDLIVAGWQLEMSNNPHLNAKRVLKEMIKYWNNNLDKVKEIMDIQDKEYGYDGMQTEIDYYASQK</sequence>
<comment type="caution">
    <text evidence="1">The sequence shown here is derived from an EMBL/GenBank/DDBJ whole genome shotgun (WGS) entry which is preliminary data.</text>
</comment>
<name>A0ABS7Y5P1_9FLAO</name>
<accession>A0ABS7Y5P1</accession>
<dbReference type="Proteomes" id="UP001198402">
    <property type="component" value="Unassembled WGS sequence"/>
</dbReference>